<keyword evidence="3" id="KW-1185">Reference proteome</keyword>
<evidence type="ECO:0000313" key="3">
    <source>
        <dbReference type="Proteomes" id="UP000277582"/>
    </source>
</evidence>
<proteinExistence type="predicted"/>
<feature type="transmembrane region" description="Helical" evidence="1">
    <location>
        <begin position="59"/>
        <end position="82"/>
    </location>
</feature>
<organism evidence="2 3">
    <name type="scientific">Candidatus Methanodesulfokora washburnensis</name>
    <dbReference type="NCBI Taxonomy" id="2478471"/>
    <lineage>
        <taxon>Archaea</taxon>
        <taxon>Thermoproteota</taxon>
        <taxon>Candidatus Korarchaeia</taxon>
        <taxon>Candidatus Korarchaeia incertae sedis</taxon>
        <taxon>Candidatus Methanodesulfokora</taxon>
    </lineage>
</organism>
<protein>
    <submittedName>
        <fullName evidence="2">Zinc ribbon domain-containing protein</fullName>
    </submittedName>
</protein>
<keyword evidence="1" id="KW-0472">Membrane</keyword>
<keyword evidence="1" id="KW-1133">Transmembrane helix</keyword>
<evidence type="ECO:0000256" key="1">
    <source>
        <dbReference type="SAM" id="Phobius"/>
    </source>
</evidence>
<dbReference type="RefSeq" id="WP_125670942.1">
    <property type="nucleotide sequence ID" value="NZ_RCOS01000064.1"/>
</dbReference>
<name>A0A3R9QGJ6_9CREN</name>
<sequence>MRRGLVALGVLLVILGILIPEIPISGGYSIREIDNLCKSAFGVLGRLLSPAAQRECGKAAAVVLFSEILIIIGVVAVVVGLLKGAKSSPKEEISSAQTATVGRYCKFCGAYIGDAKFCPKCGRAQE</sequence>
<gene>
    <name evidence="2" type="ORF">D6D85_05040</name>
</gene>
<dbReference type="EMBL" id="RCOS01000064">
    <property type="protein sequence ID" value="RSN75998.1"/>
    <property type="molecule type" value="Genomic_DNA"/>
</dbReference>
<evidence type="ECO:0000313" key="2">
    <source>
        <dbReference type="EMBL" id="RSN75998.1"/>
    </source>
</evidence>
<keyword evidence="1" id="KW-0812">Transmembrane</keyword>
<reference evidence="2 3" key="1">
    <citation type="submission" date="2018-10" db="EMBL/GenBank/DDBJ databases">
        <title>Co-occurring genomic capacity for anaerobic methane metabolism and dissimilatory sulfite reduction discovered in the Korarchaeota.</title>
        <authorList>
            <person name="Mckay L.J."/>
            <person name="Dlakic M."/>
            <person name="Fields M.W."/>
            <person name="Delmont T.O."/>
            <person name="Eren A.M."/>
            <person name="Jay Z.J."/>
            <person name="Klingelsmith K.B."/>
            <person name="Rusch D.B."/>
            <person name="Inskeep W.P."/>
        </authorList>
    </citation>
    <scope>NUCLEOTIDE SEQUENCE [LARGE SCALE GENOMIC DNA]</scope>
    <source>
        <strain evidence="2 3">MDKW</strain>
    </source>
</reference>
<comment type="caution">
    <text evidence="2">The sequence shown here is derived from an EMBL/GenBank/DDBJ whole genome shotgun (WGS) entry which is preliminary data.</text>
</comment>
<dbReference type="AlphaFoldDB" id="A0A3R9QGJ6"/>
<accession>A0A3R9QGJ6</accession>
<dbReference type="Proteomes" id="UP000277582">
    <property type="component" value="Unassembled WGS sequence"/>
</dbReference>